<dbReference type="EMBL" id="QJVJ01000004">
    <property type="protein sequence ID" value="PYI55208.1"/>
    <property type="molecule type" value="Genomic_DNA"/>
</dbReference>
<evidence type="ECO:0000259" key="5">
    <source>
        <dbReference type="Pfam" id="PF04542"/>
    </source>
</evidence>
<dbReference type="SUPFAM" id="SSF88659">
    <property type="entry name" value="Sigma3 and sigma4 domains of RNA polymerase sigma factors"/>
    <property type="match status" value="1"/>
</dbReference>
<name>A0A2V5K788_9BACL</name>
<evidence type="ECO:0000313" key="8">
    <source>
        <dbReference type="EMBL" id="PYI55208.1"/>
    </source>
</evidence>
<feature type="domain" description="DUF1835" evidence="7">
    <location>
        <begin position="219"/>
        <end position="325"/>
    </location>
</feature>
<dbReference type="OrthoDB" id="127805at2"/>
<organism evidence="8 9">
    <name type="scientific">Paenibacillus flagellatus</name>
    <dbReference type="NCBI Taxonomy" id="2211139"/>
    <lineage>
        <taxon>Bacteria</taxon>
        <taxon>Bacillati</taxon>
        <taxon>Bacillota</taxon>
        <taxon>Bacilli</taxon>
        <taxon>Bacillales</taxon>
        <taxon>Paenibacillaceae</taxon>
        <taxon>Paenibacillus</taxon>
    </lineage>
</organism>
<dbReference type="InterPro" id="IPR013325">
    <property type="entry name" value="RNA_pol_sigma_r2"/>
</dbReference>
<gene>
    <name evidence="8" type="ORF">DLM86_11840</name>
</gene>
<dbReference type="SUPFAM" id="SSF88946">
    <property type="entry name" value="Sigma2 domain of RNA polymerase sigma factors"/>
    <property type="match status" value="1"/>
</dbReference>
<dbReference type="Pfam" id="PF08281">
    <property type="entry name" value="Sigma70_r4_2"/>
    <property type="match status" value="1"/>
</dbReference>
<dbReference type="GO" id="GO:0006352">
    <property type="term" value="P:DNA-templated transcription initiation"/>
    <property type="evidence" value="ECO:0007669"/>
    <property type="project" value="InterPro"/>
</dbReference>
<dbReference type="CDD" id="cd06171">
    <property type="entry name" value="Sigma70_r4"/>
    <property type="match status" value="1"/>
</dbReference>
<comment type="similarity">
    <text evidence="1">Belongs to the sigma-70 factor family. ECF subfamily.</text>
</comment>
<dbReference type="InterPro" id="IPR013324">
    <property type="entry name" value="RNA_pol_sigma_r3/r4-like"/>
</dbReference>
<keyword evidence="2" id="KW-0805">Transcription regulation</keyword>
<evidence type="ECO:0000256" key="4">
    <source>
        <dbReference type="ARBA" id="ARBA00023163"/>
    </source>
</evidence>
<dbReference type="InterPro" id="IPR036388">
    <property type="entry name" value="WH-like_DNA-bd_sf"/>
</dbReference>
<keyword evidence="9" id="KW-1185">Reference proteome</keyword>
<accession>A0A2V5K788</accession>
<evidence type="ECO:0000256" key="1">
    <source>
        <dbReference type="ARBA" id="ARBA00010641"/>
    </source>
</evidence>
<dbReference type="InterPro" id="IPR014284">
    <property type="entry name" value="RNA_pol_sigma-70_dom"/>
</dbReference>
<dbReference type="InterPro" id="IPR007627">
    <property type="entry name" value="RNA_pol_sigma70_r2"/>
</dbReference>
<feature type="domain" description="RNA polymerase sigma factor 70 region 4 type 2" evidence="6">
    <location>
        <begin position="143"/>
        <end position="195"/>
    </location>
</feature>
<dbReference type="Gene3D" id="1.10.1740.10">
    <property type="match status" value="1"/>
</dbReference>
<evidence type="ECO:0000256" key="2">
    <source>
        <dbReference type="ARBA" id="ARBA00023015"/>
    </source>
</evidence>
<keyword evidence="4" id="KW-0804">Transcription</keyword>
<feature type="domain" description="RNA polymerase sigma-70 region 2" evidence="5">
    <location>
        <begin position="47"/>
        <end position="113"/>
    </location>
</feature>
<dbReference type="InterPro" id="IPR039425">
    <property type="entry name" value="RNA_pol_sigma-70-like"/>
</dbReference>
<dbReference type="AlphaFoldDB" id="A0A2V5K788"/>
<protein>
    <submittedName>
        <fullName evidence="8">RNA polymerase subunit sigma</fullName>
    </submittedName>
</protein>
<dbReference type="GO" id="GO:0016987">
    <property type="term" value="F:sigma factor activity"/>
    <property type="evidence" value="ECO:0007669"/>
    <property type="project" value="UniProtKB-KW"/>
</dbReference>
<keyword evidence="3" id="KW-0731">Sigma factor</keyword>
<evidence type="ECO:0000256" key="3">
    <source>
        <dbReference type="ARBA" id="ARBA00023082"/>
    </source>
</evidence>
<dbReference type="GO" id="GO:0003677">
    <property type="term" value="F:DNA binding"/>
    <property type="evidence" value="ECO:0007669"/>
    <property type="project" value="InterPro"/>
</dbReference>
<sequence>MSDCRARNLLPARGHYKDEAEYRKGATNVKEWVEAAMRGDRDSFEKLVARYRPMTLAVARSRLNDAHLAEDAVQESFAEAYRGIGALADPEAFPGWLKRIVERQCGRMTRRKRIATVPLDSVPDAVASAASPAEALLAKEERGRIRARIDALPPGQRIAVLLFYMHDYSLGEISAFLGVPVSALKKRLFDARRKLRTSLPIANPVSVFRTLYEGGVQMLHIVNGDAVGDKLKQGGVPGDVLVWRELYSEGPVFPDMDGEDRLSIRADWLERTLGIPQDVWRAHTAAQESALSNAGQYGEIVLWFEHDPFDQAMLAYLFRRLAGVPLSGTKISLLQIGAFPGIEPFRGLGQLSAGQLASLCGTWREIGPDELALGSRAWEAYASPDPRALTALLETDTSALPFLRDAFRHHADRFPSAADGLGSVERATLAAVLDGCESPLDLFRRVGDELNGLGMGDLAFWAYARDMTRGPHPLLRLEGAAAFPGFAEPPGDFGRARLVPTDLGRRMATAPDGDWIALNGIDRWLGGVRLSGSRSVWRRDGRNGSFVRG</sequence>
<dbReference type="Pfam" id="PF08874">
    <property type="entry name" value="DUF1835"/>
    <property type="match status" value="1"/>
</dbReference>
<reference evidence="8 9" key="1">
    <citation type="submission" date="2018-05" db="EMBL/GenBank/DDBJ databases">
        <title>Paenibacillus flagellatus sp. nov., isolated from selenium mineral soil.</title>
        <authorList>
            <person name="Dai X."/>
        </authorList>
    </citation>
    <scope>NUCLEOTIDE SEQUENCE [LARGE SCALE GENOMIC DNA]</scope>
    <source>
        <strain evidence="8 9">DXL2</strain>
    </source>
</reference>
<comment type="caution">
    <text evidence="8">The sequence shown here is derived from an EMBL/GenBank/DDBJ whole genome shotgun (WGS) entry which is preliminary data.</text>
</comment>
<dbReference type="Pfam" id="PF04542">
    <property type="entry name" value="Sigma70_r2"/>
    <property type="match status" value="1"/>
</dbReference>
<evidence type="ECO:0000313" key="9">
    <source>
        <dbReference type="Proteomes" id="UP000247476"/>
    </source>
</evidence>
<dbReference type="PANTHER" id="PTHR43133:SF51">
    <property type="entry name" value="RNA POLYMERASE SIGMA FACTOR"/>
    <property type="match status" value="1"/>
</dbReference>
<dbReference type="Proteomes" id="UP000247476">
    <property type="component" value="Unassembled WGS sequence"/>
</dbReference>
<dbReference type="InterPro" id="IPR013249">
    <property type="entry name" value="RNA_pol_sigma70_r4_t2"/>
</dbReference>
<evidence type="ECO:0000259" key="6">
    <source>
        <dbReference type="Pfam" id="PF08281"/>
    </source>
</evidence>
<proteinExistence type="inferred from homology"/>
<dbReference type="PANTHER" id="PTHR43133">
    <property type="entry name" value="RNA POLYMERASE ECF-TYPE SIGMA FACTO"/>
    <property type="match status" value="1"/>
</dbReference>
<dbReference type="InterPro" id="IPR014973">
    <property type="entry name" value="DUF1835"/>
</dbReference>
<dbReference type="NCBIfam" id="TIGR02937">
    <property type="entry name" value="sigma70-ECF"/>
    <property type="match status" value="1"/>
</dbReference>
<dbReference type="Gene3D" id="1.10.10.10">
    <property type="entry name" value="Winged helix-like DNA-binding domain superfamily/Winged helix DNA-binding domain"/>
    <property type="match status" value="1"/>
</dbReference>
<evidence type="ECO:0000259" key="7">
    <source>
        <dbReference type="Pfam" id="PF08874"/>
    </source>
</evidence>